<dbReference type="RefSeq" id="WP_083379834.1">
    <property type="nucleotide sequence ID" value="NZ_FOFU01000005.1"/>
</dbReference>
<dbReference type="OrthoDB" id="9814017at2"/>
<proteinExistence type="predicted"/>
<dbReference type="Gene3D" id="1.10.3210.10">
    <property type="entry name" value="Hypothetical protein af1432"/>
    <property type="match status" value="1"/>
</dbReference>
<evidence type="ECO:0000313" key="2">
    <source>
        <dbReference type="Proteomes" id="UP000182360"/>
    </source>
</evidence>
<sequence length="369" mass="42893">MRNYYAQYDWDTMLKQHAPVKYDISEYFEILCPKSDYPDFLDCYIKLPVMQRLAGVGLLCGTDWTPLYRNRFFYSRLDHSKGVALIVWHFTHDKAQTIAGLLHDISTPVFSHVSDFRKGDMLTQTATEEPTAQIIRGDAELDRLLAEDDLTPAQVEDYHIYPIADNEIPQLSADRLEYMFPSGMALDGSWTMDEIRRCYNDLIILKNEDGQDELGFQHVEIAELYCEHFCMIGHILQLNENKLALHLLGQIMNLAEKEGVLSEEDFMTLSEKEVMERLDSVVESPRRGCTETTLLPRLYKTFRTMTSIEHTEEPMDEKEYFCINLKVKQRYINPLVNGHRLSEVSEKAHRIIEDFKTYSDTPYGCVKLV</sequence>
<dbReference type="Proteomes" id="UP000182360">
    <property type="component" value="Unassembled WGS sequence"/>
</dbReference>
<dbReference type="STRING" id="163.SAMN04487775_11053"/>
<dbReference type="EMBL" id="FOFU01000005">
    <property type="protein sequence ID" value="SEQ53824.1"/>
    <property type="molecule type" value="Genomic_DNA"/>
</dbReference>
<keyword evidence="2" id="KW-1185">Reference proteome</keyword>
<dbReference type="SUPFAM" id="SSF109604">
    <property type="entry name" value="HD-domain/PDEase-like"/>
    <property type="match status" value="1"/>
</dbReference>
<dbReference type="InterPro" id="IPR003607">
    <property type="entry name" value="HD/PDEase_dom"/>
</dbReference>
<gene>
    <name evidence="1" type="ORF">SAMN04487977_105148</name>
</gene>
<accession>A0A1H9GUT3</accession>
<evidence type="ECO:0000313" key="1">
    <source>
        <dbReference type="EMBL" id="SEQ53824.1"/>
    </source>
</evidence>
<organism evidence="1 2">
    <name type="scientific">Treponema bryantii</name>
    <dbReference type="NCBI Taxonomy" id="163"/>
    <lineage>
        <taxon>Bacteria</taxon>
        <taxon>Pseudomonadati</taxon>
        <taxon>Spirochaetota</taxon>
        <taxon>Spirochaetia</taxon>
        <taxon>Spirochaetales</taxon>
        <taxon>Treponemataceae</taxon>
        <taxon>Treponema</taxon>
    </lineage>
</organism>
<reference evidence="1 2" key="1">
    <citation type="submission" date="2016-10" db="EMBL/GenBank/DDBJ databases">
        <authorList>
            <person name="de Groot N.N."/>
        </authorList>
    </citation>
    <scope>NUCLEOTIDE SEQUENCE [LARGE SCALE GENOMIC DNA]</scope>
    <source>
        <strain evidence="1 2">B25</strain>
    </source>
</reference>
<protein>
    <recommendedName>
        <fullName evidence="3">HD domain-containing protein</fullName>
    </recommendedName>
</protein>
<dbReference type="AlphaFoldDB" id="A0A1H9GUT3"/>
<name>A0A1H9GUT3_9SPIR</name>
<dbReference type="CDD" id="cd00077">
    <property type="entry name" value="HDc"/>
    <property type="match status" value="1"/>
</dbReference>
<evidence type="ECO:0008006" key="3">
    <source>
        <dbReference type="Google" id="ProtNLM"/>
    </source>
</evidence>